<organism evidence="1 2">
    <name type="scientific">Micavibrio aeruginosavorus (strain ARL-13)</name>
    <dbReference type="NCBI Taxonomy" id="856793"/>
    <lineage>
        <taxon>Bacteria</taxon>
        <taxon>Pseudomonadati</taxon>
        <taxon>Bdellovibrionota</taxon>
        <taxon>Bdellovibrionia</taxon>
        <taxon>Bdellovibrionales</taxon>
        <taxon>Pseudobdellovibrionaceae</taxon>
        <taxon>Micavibrio</taxon>
    </lineage>
</organism>
<dbReference type="STRING" id="856793.MICA_1562"/>
<dbReference type="AlphaFoldDB" id="G2KPQ9"/>
<evidence type="ECO:0000313" key="1">
    <source>
        <dbReference type="EMBL" id="AEP09878.1"/>
    </source>
</evidence>
<reference evidence="1 2" key="1">
    <citation type="journal article" date="2011" name="BMC Genomics">
        <title>Genomic insights into an obligate epibiotic bacterial predator: Micavibrio aeruginosavorus ARL-13.</title>
        <authorList>
            <person name="Wang Z."/>
            <person name="Kadouri D."/>
            <person name="Wu M."/>
        </authorList>
    </citation>
    <scope>NUCLEOTIDE SEQUENCE [LARGE SCALE GENOMIC DNA]</scope>
    <source>
        <strain evidence="1 2">ARL-13</strain>
    </source>
</reference>
<sequence length="79" mass="8771">MSQAQAKLKMTGEESSKIQKFLEKTLKTPGLALRARPQAADSVEVLVNGEYVGLIHKDLDEGETSYIFTMTILDIDLDE</sequence>
<protein>
    <recommendedName>
        <fullName evidence="3">DUF3126 domain-containing protein</fullName>
    </recommendedName>
</protein>
<dbReference type="OrthoDB" id="7632283at2"/>
<evidence type="ECO:0000313" key="2">
    <source>
        <dbReference type="Proteomes" id="UP000009286"/>
    </source>
</evidence>
<dbReference type="RefSeq" id="WP_014103101.1">
    <property type="nucleotide sequence ID" value="NC_016026.1"/>
</dbReference>
<gene>
    <name evidence="1" type="ordered locus">MICA_1562</name>
</gene>
<dbReference type="eggNOG" id="ENOG5032Z6W">
    <property type="taxonomic scope" value="Bacteria"/>
</dbReference>
<keyword evidence="2" id="KW-1185">Reference proteome</keyword>
<dbReference type="HOGENOM" id="CLU_184505_0_0_5"/>
<dbReference type="KEGG" id="mai:MICA_1562"/>
<dbReference type="EMBL" id="CP002382">
    <property type="protein sequence ID" value="AEP09878.1"/>
    <property type="molecule type" value="Genomic_DNA"/>
</dbReference>
<proteinExistence type="predicted"/>
<dbReference type="InterPro" id="IPR021473">
    <property type="entry name" value="DUF3126"/>
</dbReference>
<evidence type="ECO:0008006" key="3">
    <source>
        <dbReference type="Google" id="ProtNLM"/>
    </source>
</evidence>
<name>G2KPQ9_MICAA</name>
<dbReference type="Pfam" id="PF11324">
    <property type="entry name" value="DUF3126"/>
    <property type="match status" value="1"/>
</dbReference>
<dbReference type="Proteomes" id="UP000009286">
    <property type="component" value="Chromosome"/>
</dbReference>
<accession>G2KPQ9</accession>